<organism evidence="1 2">
    <name type="scientific">Venturia inaequalis</name>
    <name type="common">Apple scab fungus</name>
    <dbReference type="NCBI Taxonomy" id="5025"/>
    <lineage>
        <taxon>Eukaryota</taxon>
        <taxon>Fungi</taxon>
        <taxon>Dikarya</taxon>
        <taxon>Ascomycota</taxon>
        <taxon>Pezizomycotina</taxon>
        <taxon>Dothideomycetes</taxon>
        <taxon>Pleosporomycetidae</taxon>
        <taxon>Venturiales</taxon>
        <taxon>Venturiaceae</taxon>
        <taxon>Venturia</taxon>
    </lineage>
</organism>
<dbReference type="EMBL" id="WNWR01000578">
    <property type="protein sequence ID" value="KAE9973877.1"/>
    <property type="molecule type" value="Genomic_DNA"/>
</dbReference>
<dbReference type="Proteomes" id="UP000490939">
    <property type="component" value="Unassembled WGS sequence"/>
</dbReference>
<gene>
    <name evidence="1" type="ORF">EG327_008940</name>
</gene>
<evidence type="ECO:0000313" key="1">
    <source>
        <dbReference type="EMBL" id="KAE9973877.1"/>
    </source>
</evidence>
<protein>
    <submittedName>
        <fullName evidence="1">Uncharacterized protein</fullName>
    </submittedName>
</protein>
<evidence type="ECO:0000313" key="2">
    <source>
        <dbReference type="Proteomes" id="UP000490939"/>
    </source>
</evidence>
<proteinExistence type="predicted"/>
<sequence length="175" mass="19538">MFAWQRLQPSGLRIFRDLRLTTPKYAHVLASGPVWQPVITKEPPADSQIATTMVTRSGGYIAAKQLCAKARRSLAGVAHCDHDSARHSKPEVEYVVLGSGKLPPERHIHKRAAHLDIHDDGKELLQDSHRAMQLHPRNQVTSVRLGPQHHETTTMTDCVGIKGWTMRATINGHIE</sequence>
<accession>A0A8H3UN15</accession>
<comment type="caution">
    <text evidence="1">The sequence shown here is derived from an EMBL/GenBank/DDBJ whole genome shotgun (WGS) entry which is preliminary data.</text>
</comment>
<name>A0A8H3UN15_VENIN</name>
<reference evidence="1 2" key="1">
    <citation type="submission" date="2019-07" db="EMBL/GenBank/DDBJ databases">
        <title>Venturia inaequalis Genome Resource.</title>
        <authorList>
            <person name="Lichtner F.J."/>
        </authorList>
    </citation>
    <scope>NUCLEOTIDE SEQUENCE [LARGE SCALE GENOMIC DNA]</scope>
    <source>
        <strain evidence="1 2">DMI_063113</strain>
    </source>
</reference>
<dbReference type="AlphaFoldDB" id="A0A8H3UN15"/>
<keyword evidence="2" id="KW-1185">Reference proteome</keyword>